<keyword evidence="7 17" id="KW-0645">Protease</keyword>
<dbReference type="GO" id="GO:0016485">
    <property type="term" value="P:protein processing"/>
    <property type="evidence" value="ECO:0007669"/>
    <property type="project" value="TreeGrafter"/>
</dbReference>
<evidence type="ECO:0000256" key="8">
    <source>
        <dbReference type="ARBA" id="ARBA00022723"/>
    </source>
</evidence>
<dbReference type="InterPro" id="IPR055130">
    <property type="entry name" value="PreP_C"/>
</dbReference>
<dbReference type="SMART" id="SM01264">
    <property type="entry name" value="M16C_associated"/>
    <property type="match status" value="1"/>
</dbReference>
<dbReference type="Proteomes" id="UP000262825">
    <property type="component" value="Unassembled WGS sequence"/>
</dbReference>
<sequence length="1010" mass="115321">MLKFHGGKSLFSSYKNSQANILRKYPVGAIYHGFEIKRILPVPELQLTAIDFEHQKTGAHHLHIDRDDNNNVLSVAFKTNPPNSTGVPHILEHTTLCGSAKYPVRDPFFKMLNRSLSNFMNAMTAHDYTFYPFATTNPKDFSNLRDVYLDATFNPLLKETDFYQEGWRLEHEVTEDRKTPLVFKGVVYNEMKGQVSNASYYFWIKFQEAIYPSLNNSGGDPRKITDLYHHELVDFHHKNYHPSNCKSYTYGNFPVQTTLRALDEKFVVYGKRVKKTSSKDPILLKPIDLPETGIKVKKEGQLDPMLPPDKQLKMSITWICGDPSNIYETFLLKILGNLLFDGKGSPFYQKLVESGLGYEYSVNTGVESTTANNFITIGVQGCNNVERVRKVILETFQTCMKPDTKYLESHKIEAIVNQLELSKKDEKANFGLGLLYSLLPGWVNKTDPFDALLFDEIIEQLRNDFKEHGVKLFQDILTKYVIDKPSFEFVMKGVEDFSEKLEQEELGRLNKKIMKLDEQDKEVIYNRGLLLKKIQSEKEDLSSLPSLQISDISKTGSVYPVHVSTGRNGDNIKVYHRITHTNGISYLSAKKSLNTDIPPDLLEFLPLFTASLTSLGTSKEEFTDIEDKIKFHTGGVSIDVNVHSNPIDCKPELTLNFSGWSLNSKVDHIFDFWSKLLIETDFHKHKEKLKTLIKSLQSNTSGVAESGHLYAGAYANASLSRVKSLEEKLFWTHQSQFINKISHFLDDGVQFDAQVVSKLKLLKKHLINSNGIKLFVVTDDEQQVSRVATDFEKYTVDRLNEHTVPDVRKYNVIENFPVLPSKKKTLINFPFQVHYVARALPGVPYIHKDGPKLQVLSKLLTFKYLHREIREKGGAYGGGATYSGLDGIFSFYSYRDPHPIRSLEIFENCNIESFKWTEQDLNEAKLTIFQSIDAPTAPKAEGSTFFNYGVTDEMKQQRRDRLLDVKLADVFEVGRNYLSNAALVSEAVVGPRGTEKEFNDDKKWDIVEPY</sequence>
<dbReference type="InterPro" id="IPR011765">
    <property type="entry name" value="Pept_M16_N"/>
</dbReference>
<dbReference type="Gene3D" id="3.30.830.10">
    <property type="entry name" value="Metalloenzyme, LuxS/M16 peptidase-like"/>
    <property type="match status" value="4"/>
</dbReference>
<evidence type="ECO:0000256" key="3">
    <source>
        <dbReference type="ARBA" id="ARBA00004569"/>
    </source>
</evidence>
<dbReference type="AlphaFoldDB" id="A0A376B3H1"/>
<name>A0A376B3H1_9ASCO</name>
<dbReference type="GO" id="GO:0005758">
    <property type="term" value="C:mitochondrial intermembrane space"/>
    <property type="evidence" value="ECO:0007669"/>
    <property type="project" value="UniProtKB-SubCell"/>
</dbReference>
<evidence type="ECO:0000256" key="14">
    <source>
        <dbReference type="ARBA" id="ARBA00034552"/>
    </source>
</evidence>
<keyword evidence="13" id="KW-0496">Mitochondrion</keyword>
<dbReference type="EMBL" id="UFAJ01000111">
    <property type="protein sequence ID" value="SSD59236.1"/>
    <property type="molecule type" value="Genomic_DNA"/>
</dbReference>
<dbReference type="PANTHER" id="PTHR43016:SF13">
    <property type="entry name" value="PRESEQUENCE PROTEASE, MITOCHONDRIAL"/>
    <property type="match status" value="1"/>
</dbReference>
<dbReference type="FunFam" id="3.30.830.10:FF:000011">
    <property type="entry name" value="Presequence protease, mitochondrial"/>
    <property type="match status" value="1"/>
</dbReference>
<reference evidence="18" key="1">
    <citation type="submission" date="2018-06" db="EMBL/GenBank/DDBJ databases">
        <authorList>
            <person name="Guldener U."/>
        </authorList>
    </citation>
    <scope>NUCLEOTIDE SEQUENCE [LARGE SCALE GENOMIC DNA]</scope>
    <source>
        <strain evidence="18">UTAD17</strain>
    </source>
</reference>
<gene>
    <name evidence="17" type="ORF">SCODWIG_00997</name>
</gene>
<dbReference type="Pfam" id="PF00675">
    <property type="entry name" value="Peptidase_M16"/>
    <property type="match status" value="1"/>
</dbReference>
<evidence type="ECO:0000256" key="11">
    <source>
        <dbReference type="ARBA" id="ARBA00022946"/>
    </source>
</evidence>
<comment type="subunit">
    <text evidence="5">Monomer and homodimer; homodimerization is induced by binding of the substrate.</text>
</comment>
<evidence type="ECO:0000256" key="12">
    <source>
        <dbReference type="ARBA" id="ARBA00023049"/>
    </source>
</evidence>
<dbReference type="Pfam" id="PF05193">
    <property type="entry name" value="Peptidase_M16_C"/>
    <property type="match status" value="1"/>
</dbReference>
<comment type="subcellular location">
    <subcellularLocation>
        <location evidence="3">Mitochondrion intermembrane space</location>
    </subcellularLocation>
    <subcellularLocation>
        <location evidence="2">Mitochondrion matrix</location>
    </subcellularLocation>
</comment>
<dbReference type="InterPro" id="IPR013578">
    <property type="entry name" value="Peptidase_M16C_assoc"/>
</dbReference>
<feature type="domain" description="Peptidase M16C associated" evidence="16">
    <location>
        <begin position="491"/>
        <end position="741"/>
    </location>
</feature>
<keyword evidence="11" id="KW-0809">Transit peptide</keyword>
<comment type="similarity">
    <text evidence="4">Belongs to the peptidase M16 family. PreP subfamily.</text>
</comment>
<dbReference type="SUPFAM" id="SSF63411">
    <property type="entry name" value="LuxS/MPP-like metallohydrolase"/>
    <property type="match status" value="4"/>
</dbReference>
<dbReference type="Pfam" id="PF08367">
    <property type="entry name" value="M16C_assoc"/>
    <property type="match status" value="1"/>
</dbReference>
<evidence type="ECO:0000256" key="6">
    <source>
        <dbReference type="ARBA" id="ARBA00020167"/>
    </source>
</evidence>
<dbReference type="PANTHER" id="PTHR43016">
    <property type="entry name" value="PRESEQUENCE PROTEASE"/>
    <property type="match status" value="1"/>
</dbReference>
<evidence type="ECO:0000256" key="4">
    <source>
        <dbReference type="ARBA" id="ARBA00007575"/>
    </source>
</evidence>
<evidence type="ECO:0000256" key="15">
    <source>
        <dbReference type="ARBA" id="ARBA00045897"/>
    </source>
</evidence>
<evidence type="ECO:0000256" key="5">
    <source>
        <dbReference type="ARBA" id="ARBA00011853"/>
    </source>
</evidence>
<protein>
    <recommendedName>
        <fullName evidence="6">Presequence protease, mitochondrial</fullName>
    </recommendedName>
    <alternativeName>
        <fullName evidence="14">Pitrilysin metalloproteinase</fullName>
    </alternativeName>
</protein>
<evidence type="ECO:0000313" key="17">
    <source>
        <dbReference type="EMBL" id="SSD59236.1"/>
    </source>
</evidence>
<keyword evidence="10" id="KW-0862">Zinc</keyword>
<evidence type="ECO:0000259" key="16">
    <source>
        <dbReference type="SMART" id="SM01264"/>
    </source>
</evidence>
<comment type="cofactor">
    <cofactor evidence="1">
        <name>Zn(2+)</name>
        <dbReference type="ChEBI" id="CHEBI:29105"/>
    </cofactor>
</comment>
<keyword evidence="12" id="KW-0482">Metalloprotease</keyword>
<evidence type="ECO:0000313" key="18">
    <source>
        <dbReference type="Proteomes" id="UP000262825"/>
    </source>
</evidence>
<dbReference type="FunFam" id="3.30.830.10:FF:000013">
    <property type="entry name" value="Mitochondrial presequence protease"/>
    <property type="match status" value="1"/>
</dbReference>
<evidence type="ECO:0000256" key="2">
    <source>
        <dbReference type="ARBA" id="ARBA00004305"/>
    </source>
</evidence>
<evidence type="ECO:0000256" key="9">
    <source>
        <dbReference type="ARBA" id="ARBA00022801"/>
    </source>
</evidence>
<keyword evidence="9" id="KW-0378">Hydrolase</keyword>
<dbReference type="InterPro" id="IPR011249">
    <property type="entry name" value="Metalloenz_LuxS/M16"/>
</dbReference>
<organism evidence="17 18">
    <name type="scientific">Saccharomycodes ludwigii</name>
    <dbReference type="NCBI Taxonomy" id="36035"/>
    <lineage>
        <taxon>Eukaryota</taxon>
        <taxon>Fungi</taxon>
        <taxon>Dikarya</taxon>
        <taxon>Ascomycota</taxon>
        <taxon>Saccharomycotina</taxon>
        <taxon>Saccharomycetes</taxon>
        <taxon>Saccharomycodales</taxon>
        <taxon>Saccharomycodaceae</taxon>
        <taxon>Saccharomycodes</taxon>
    </lineage>
</organism>
<dbReference type="InterPro" id="IPR007863">
    <property type="entry name" value="Peptidase_M16_C"/>
</dbReference>
<keyword evidence="18" id="KW-1185">Reference proteome</keyword>
<dbReference type="VEuPathDB" id="FungiDB:SCODWIG_00997"/>
<proteinExistence type="inferred from homology"/>
<evidence type="ECO:0000256" key="7">
    <source>
        <dbReference type="ARBA" id="ARBA00022670"/>
    </source>
</evidence>
<evidence type="ECO:0000256" key="13">
    <source>
        <dbReference type="ARBA" id="ARBA00023128"/>
    </source>
</evidence>
<dbReference type="GO" id="GO:0046872">
    <property type="term" value="F:metal ion binding"/>
    <property type="evidence" value="ECO:0007669"/>
    <property type="project" value="UniProtKB-KW"/>
</dbReference>
<comment type="function">
    <text evidence="15">Degrades mitochondrial transit peptides after their cleavage in the intermembrane space or in the matrix, and presequence peptides; clearance of these peptides is required to keep the presequence processing machinery running. Preferentially cleaves the N-terminal side of paired basic amino acid residues. Also degrades other unstructured peptides. May function as an ATP-dependent peptidase as opposed to a metalloendopeptidase.</text>
</comment>
<dbReference type="FunFam" id="3.30.830.10:FF:000009">
    <property type="entry name" value="Presequence protease, mitochondrial"/>
    <property type="match status" value="1"/>
</dbReference>
<keyword evidence="8" id="KW-0479">Metal-binding</keyword>
<dbReference type="GO" id="GO:0004222">
    <property type="term" value="F:metalloendopeptidase activity"/>
    <property type="evidence" value="ECO:0007669"/>
    <property type="project" value="TreeGrafter"/>
</dbReference>
<evidence type="ECO:0000256" key="10">
    <source>
        <dbReference type="ARBA" id="ARBA00022833"/>
    </source>
</evidence>
<dbReference type="GO" id="GO:0005759">
    <property type="term" value="C:mitochondrial matrix"/>
    <property type="evidence" value="ECO:0007669"/>
    <property type="project" value="UniProtKB-SubCell"/>
</dbReference>
<evidence type="ECO:0000256" key="1">
    <source>
        <dbReference type="ARBA" id="ARBA00001947"/>
    </source>
</evidence>
<dbReference type="Pfam" id="PF22516">
    <property type="entry name" value="PreP_C"/>
    <property type="match status" value="1"/>
</dbReference>
<accession>A0A376B3H1</accession>